<proteinExistence type="predicted"/>
<sequence length="78" mass="9167">MSGLSIKKLGATFPHFYTAASRIETFDNWPKDNHLQTIELAEAGFAYQVIILILEFSFHFFSFFLKYSFRLHAFKQKL</sequence>
<comment type="caution">
    <text evidence="2">The sequence shown here is derived from an EMBL/GenBank/DDBJ whole genome shotgun (WGS) entry which is preliminary data.</text>
</comment>
<dbReference type="SUPFAM" id="SSF57924">
    <property type="entry name" value="Inhibitor of apoptosis (IAP) repeat"/>
    <property type="match status" value="1"/>
</dbReference>
<accession>A0AAE0W8B2</accession>
<keyword evidence="1" id="KW-0472">Membrane</keyword>
<dbReference type="EMBL" id="JAEAOA010000205">
    <property type="protein sequence ID" value="KAK3605803.1"/>
    <property type="molecule type" value="Genomic_DNA"/>
</dbReference>
<reference evidence="2" key="3">
    <citation type="submission" date="2023-05" db="EMBL/GenBank/DDBJ databases">
        <authorList>
            <person name="Smith C.H."/>
        </authorList>
    </citation>
    <scope>NUCLEOTIDE SEQUENCE</scope>
    <source>
        <strain evidence="2">CHS0354</strain>
        <tissue evidence="2">Mantle</tissue>
    </source>
</reference>
<dbReference type="Proteomes" id="UP001195483">
    <property type="component" value="Unassembled WGS sequence"/>
</dbReference>
<reference evidence="2" key="2">
    <citation type="journal article" date="2021" name="Genome Biol. Evol.">
        <title>Developing a high-quality reference genome for a parasitic bivalve with doubly uniparental inheritance (Bivalvia: Unionida).</title>
        <authorList>
            <person name="Smith C.H."/>
        </authorList>
    </citation>
    <scope>NUCLEOTIDE SEQUENCE</scope>
    <source>
        <strain evidence="2">CHS0354</strain>
        <tissue evidence="2">Mantle</tissue>
    </source>
</reference>
<reference evidence="2" key="1">
    <citation type="journal article" date="2021" name="Genome Biol. Evol.">
        <title>A High-Quality Reference Genome for a Parasitic Bivalve with Doubly Uniparental Inheritance (Bivalvia: Unionida).</title>
        <authorList>
            <person name="Smith C.H."/>
        </authorList>
    </citation>
    <scope>NUCLEOTIDE SEQUENCE</scope>
    <source>
        <strain evidence="2">CHS0354</strain>
    </source>
</reference>
<gene>
    <name evidence="2" type="ORF">CHS0354_002420</name>
</gene>
<name>A0AAE0W8B2_9BIVA</name>
<evidence type="ECO:0000313" key="2">
    <source>
        <dbReference type="EMBL" id="KAK3605803.1"/>
    </source>
</evidence>
<evidence type="ECO:0000313" key="3">
    <source>
        <dbReference type="Proteomes" id="UP001195483"/>
    </source>
</evidence>
<dbReference type="Gene3D" id="1.10.1170.10">
    <property type="entry name" value="Inhibitor Of Apoptosis Protein (2mihbC-IAP-1), Chain A"/>
    <property type="match status" value="1"/>
</dbReference>
<dbReference type="AlphaFoldDB" id="A0AAE0W8B2"/>
<protein>
    <submittedName>
        <fullName evidence="2">Uncharacterized protein</fullName>
    </submittedName>
</protein>
<keyword evidence="3" id="KW-1185">Reference proteome</keyword>
<keyword evidence="1" id="KW-0812">Transmembrane</keyword>
<evidence type="ECO:0000256" key="1">
    <source>
        <dbReference type="SAM" id="Phobius"/>
    </source>
</evidence>
<keyword evidence="1" id="KW-1133">Transmembrane helix</keyword>
<feature type="transmembrane region" description="Helical" evidence="1">
    <location>
        <begin position="45"/>
        <end position="65"/>
    </location>
</feature>
<organism evidence="2 3">
    <name type="scientific">Potamilus streckersoni</name>
    <dbReference type="NCBI Taxonomy" id="2493646"/>
    <lineage>
        <taxon>Eukaryota</taxon>
        <taxon>Metazoa</taxon>
        <taxon>Spiralia</taxon>
        <taxon>Lophotrochozoa</taxon>
        <taxon>Mollusca</taxon>
        <taxon>Bivalvia</taxon>
        <taxon>Autobranchia</taxon>
        <taxon>Heteroconchia</taxon>
        <taxon>Palaeoheterodonta</taxon>
        <taxon>Unionida</taxon>
        <taxon>Unionoidea</taxon>
        <taxon>Unionidae</taxon>
        <taxon>Ambleminae</taxon>
        <taxon>Lampsilini</taxon>
        <taxon>Potamilus</taxon>
    </lineage>
</organism>